<dbReference type="InterPro" id="IPR036388">
    <property type="entry name" value="WH-like_DNA-bd_sf"/>
</dbReference>
<accession>X1EM08</accession>
<name>X1EM08_9ZZZZ</name>
<feature type="non-terminal residue" evidence="1">
    <location>
        <position position="1"/>
    </location>
</feature>
<comment type="caution">
    <text evidence="1">The sequence shown here is derived from an EMBL/GenBank/DDBJ whole genome shotgun (WGS) entry which is preliminary data.</text>
</comment>
<proteinExistence type="predicted"/>
<protein>
    <submittedName>
        <fullName evidence="1">Uncharacterized protein</fullName>
    </submittedName>
</protein>
<gene>
    <name evidence="1" type="ORF">S03H2_19998</name>
</gene>
<organism evidence="1">
    <name type="scientific">marine sediment metagenome</name>
    <dbReference type="NCBI Taxonomy" id="412755"/>
    <lineage>
        <taxon>unclassified sequences</taxon>
        <taxon>metagenomes</taxon>
        <taxon>ecological metagenomes</taxon>
    </lineage>
</organism>
<sequence length="48" mass="5851">KISLKPNYGYEVQKALLKKESIEFDEDGRIDLNEYLWKPSMPKWYTER</sequence>
<dbReference type="Gene3D" id="1.10.10.10">
    <property type="entry name" value="Winged helix-like DNA-binding domain superfamily/Winged helix DNA-binding domain"/>
    <property type="match status" value="1"/>
</dbReference>
<reference evidence="1" key="1">
    <citation type="journal article" date="2014" name="Front. Microbiol.">
        <title>High frequency of phylogenetically diverse reductive dehalogenase-homologous genes in deep subseafloor sedimentary metagenomes.</title>
        <authorList>
            <person name="Kawai M."/>
            <person name="Futagami T."/>
            <person name="Toyoda A."/>
            <person name="Takaki Y."/>
            <person name="Nishi S."/>
            <person name="Hori S."/>
            <person name="Arai W."/>
            <person name="Tsubouchi T."/>
            <person name="Morono Y."/>
            <person name="Uchiyama I."/>
            <person name="Ito T."/>
            <person name="Fujiyama A."/>
            <person name="Inagaki F."/>
            <person name="Takami H."/>
        </authorList>
    </citation>
    <scope>NUCLEOTIDE SEQUENCE</scope>
    <source>
        <strain evidence="1">Expedition CK06-06</strain>
    </source>
</reference>
<evidence type="ECO:0000313" key="1">
    <source>
        <dbReference type="EMBL" id="GAH33602.1"/>
    </source>
</evidence>
<dbReference type="AlphaFoldDB" id="X1EM08"/>
<dbReference type="EMBL" id="BARU01010496">
    <property type="protein sequence ID" value="GAH33602.1"/>
    <property type="molecule type" value="Genomic_DNA"/>
</dbReference>